<dbReference type="InterPro" id="IPR039477">
    <property type="entry name" value="ILEI/PANDER_dom"/>
</dbReference>
<gene>
    <name evidence="2" type="ORF">DSTB1V02_LOCUS8054</name>
</gene>
<evidence type="ECO:0000313" key="2">
    <source>
        <dbReference type="EMBL" id="CAD7248234.1"/>
    </source>
</evidence>
<accession>A0A7R9A7Z4</accession>
<protein>
    <recommendedName>
        <fullName evidence="1">ILEI/PANDER domain-containing protein</fullName>
    </recommendedName>
</protein>
<organism evidence="2">
    <name type="scientific">Darwinula stevensoni</name>
    <dbReference type="NCBI Taxonomy" id="69355"/>
    <lineage>
        <taxon>Eukaryota</taxon>
        <taxon>Metazoa</taxon>
        <taxon>Ecdysozoa</taxon>
        <taxon>Arthropoda</taxon>
        <taxon>Crustacea</taxon>
        <taxon>Oligostraca</taxon>
        <taxon>Ostracoda</taxon>
        <taxon>Podocopa</taxon>
        <taxon>Podocopida</taxon>
        <taxon>Darwinulocopina</taxon>
        <taxon>Darwinuloidea</taxon>
        <taxon>Darwinulidae</taxon>
        <taxon>Darwinula</taxon>
    </lineage>
</organism>
<feature type="domain" description="ILEI/PANDER" evidence="1">
    <location>
        <begin position="99"/>
        <end position="190"/>
    </location>
</feature>
<sequence length="533" mass="60008">MTSPPASRWSHCTCHVRAAHIRPPALPTIGNLLKALRSGYGRPVDYNTAAHPNCGLPETCPLNTAPIHIQTKRKDMIPGPYFCLNGIGFSMENTVNYSRGINVALINHHSFQVLELRNFDTYLFQSETSALEKYLKQDVTDDKIVVFFTHDEASTRLSDALRIHITSSFGSAHFQNLHYRSNWYLVTRKNITGFSIYEDITLSIGNGDPTSIDVFFCLSKSTVHREMPTIPTVEMDKNVSNSPVYKFPILVLGGGHPVSLSSTLLTLFYQPGILPHQVLVLTPWREIQDELLDIFCFQGLNYSPSNSFGYAQNSGSGKLVYRVEGFPGFAFLMRLSIFQNELRGHMRDCCANVYDSLSWEGWVWEELFDREILVPDLSRVLLQPSVVTETPTSRGLLSKDRDTNKDPNVRLVMKPESLMRIPYEMQMKALIQRAEPLNLNMDMCARAGTDYIESLLETQNAEQHSIFVKQESGMDMRGMESVASCFGLPRASLRFHKGTLRFHMKMKEIVVIGSASPYIVHKPKAAEVVVAGG</sequence>
<dbReference type="OrthoDB" id="440755at2759"/>
<name>A0A7R9A7Z4_9CRUS</name>
<keyword evidence="3" id="KW-1185">Reference proteome</keyword>
<dbReference type="AlphaFoldDB" id="A0A7R9A7Z4"/>
<reference evidence="2" key="1">
    <citation type="submission" date="2020-11" db="EMBL/GenBank/DDBJ databases">
        <authorList>
            <person name="Tran Van P."/>
        </authorList>
    </citation>
    <scope>NUCLEOTIDE SEQUENCE</scope>
</reference>
<dbReference type="GO" id="GO:0000139">
    <property type="term" value="C:Golgi membrane"/>
    <property type="evidence" value="ECO:0007669"/>
    <property type="project" value="TreeGrafter"/>
</dbReference>
<dbReference type="GO" id="GO:0016266">
    <property type="term" value="P:protein O-linked glycosylation via N-acetyl-galactosamine"/>
    <property type="evidence" value="ECO:0007669"/>
    <property type="project" value="TreeGrafter"/>
</dbReference>
<proteinExistence type="predicted"/>
<dbReference type="PANTHER" id="PTHR46396">
    <property type="entry name" value="PROTEIN O-LINKED-MANNOSE BETA-1,2-N-ACETYLGLUCOSAMINYLTRANSFERASE 1"/>
    <property type="match status" value="1"/>
</dbReference>
<dbReference type="InterPro" id="IPR052463">
    <property type="entry name" value="O-linked_mannose_GnT"/>
</dbReference>
<dbReference type="PANTHER" id="PTHR46396:SF2">
    <property type="entry name" value="ILEI_PANDER DOMAIN-CONTAINING PROTEIN"/>
    <property type="match status" value="1"/>
</dbReference>
<evidence type="ECO:0000313" key="3">
    <source>
        <dbReference type="Proteomes" id="UP000677054"/>
    </source>
</evidence>
<dbReference type="Proteomes" id="UP000677054">
    <property type="component" value="Unassembled WGS sequence"/>
</dbReference>
<evidence type="ECO:0000259" key="1">
    <source>
        <dbReference type="Pfam" id="PF15711"/>
    </source>
</evidence>
<dbReference type="EMBL" id="LR901270">
    <property type="protein sequence ID" value="CAD7248234.1"/>
    <property type="molecule type" value="Genomic_DNA"/>
</dbReference>
<dbReference type="PROSITE" id="PS52031">
    <property type="entry name" value="GG_LECTIN"/>
    <property type="match status" value="1"/>
</dbReference>
<dbReference type="Pfam" id="PF15711">
    <property type="entry name" value="ILEI"/>
    <property type="match status" value="1"/>
</dbReference>
<dbReference type="EMBL" id="CAJPEV010001753">
    <property type="protein sequence ID" value="CAG0894196.1"/>
    <property type="molecule type" value="Genomic_DNA"/>
</dbReference>
<dbReference type="GO" id="GO:0047223">
    <property type="term" value="F:beta-1,3-galactosyl-O-glycosyl-glycoprotein beta-1,3-N-acetylglucosaminyltransferase activity"/>
    <property type="evidence" value="ECO:0007669"/>
    <property type="project" value="TreeGrafter"/>
</dbReference>